<dbReference type="KEGG" id="hch:HCH_03535"/>
<dbReference type="Proteomes" id="UP000000238">
    <property type="component" value="Chromosome"/>
</dbReference>
<feature type="domain" description="HTH tetR-type" evidence="5">
    <location>
        <begin position="9"/>
        <end position="69"/>
    </location>
</feature>
<dbReference type="Gene3D" id="1.10.10.60">
    <property type="entry name" value="Homeodomain-like"/>
    <property type="match status" value="1"/>
</dbReference>
<dbReference type="PROSITE" id="PS50977">
    <property type="entry name" value="HTH_TETR_2"/>
    <property type="match status" value="1"/>
</dbReference>
<dbReference type="PROSITE" id="PS01081">
    <property type="entry name" value="HTH_TETR_1"/>
    <property type="match status" value="1"/>
</dbReference>
<sequence length="204" mass="23042">MEKKKSLSERKREAILNAAVSVFQESGFQGASMDRIAERAQVSKRTVYNHFTSKEALFIEITEQVWRKAMDATEFPYQSDAPLAPQLTAIAEQELELLGSEGYIAMARMVLAEYMLSPDLARQAMQKMQENEGGTKRWLKAAMADKRLIKVDPEFAATQFMSQIKAFAFWPQIVGHAPNPTQAERREIVAAAVEMFLGRYGKSE</sequence>
<dbReference type="Pfam" id="PF14246">
    <property type="entry name" value="TetR_C_7"/>
    <property type="match status" value="1"/>
</dbReference>
<evidence type="ECO:0000256" key="4">
    <source>
        <dbReference type="PROSITE-ProRule" id="PRU00335"/>
    </source>
</evidence>
<dbReference type="EMBL" id="CP000155">
    <property type="protein sequence ID" value="ABC30278.1"/>
    <property type="molecule type" value="Genomic_DNA"/>
</dbReference>
<dbReference type="PANTHER" id="PTHR30055">
    <property type="entry name" value="HTH-TYPE TRANSCRIPTIONAL REGULATOR RUTR"/>
    <property type="match status" value="1"/>
</dbReference>
<evidence type="ECO:0000313" key="7">
    <source>
        <dbReference type="Proteomes" id="UP000000238"/>
    </source>
</evidence>
<proteinExistence type="predicted"/>
<dbReference type="Pfam" id="PF00440">
    <property type="entry name" value="TetR_N"/>
    <property type="match status" value="1"/>
</dbReference>
<protein>
    <submittedName>
        <fullName evidence="6">Transcriptional regulator</fullName>
    </submittedName>
</protein>
<dbReference type="InterPro" id="IPR009057">
    <property type="entry name" value="Homeodomain-like_sf"/>
</dbReference>
<dbReference type="InterPro" id="IPR001647">
    <property type="entry name" value="HTH_TetR"/>
</dbReference>
<dbReference type="HOGENOM" id="CLU_069356_27_0_6"/>
<dbReference type="AlphaFoldDB" id="Q2SGE6"/>
<dbReference type="eggNOG" id="COG1309">
    <property type="taxonomic scope" value="Bacteria"/>
</dbReference>
<feature type="DNA-binding region" description="H-T-H motif" evidence="4">
    <location>
        <begin position="32"/>
        <end position="51"/>
    </location>
</feature>
<dbReference type="PRINTS" id="PR00455">
    <property type="entry name" value="HTHTETR"/>
</dbReference>
<dbReference type="InterPro" id="IPR036271">
    <property type="entry name" value="Tet_transcr_reg_TetR-rel_C_sf"/>
</dbReference>
<evidence type="ECO:0000256" key="1">
    <source>
        <dbReference type="ARBA" id="ARBA00023015"/>
    </source>
</evidence>
<keyword evidence="1" id="KW-0805">Transcription regulation</keyword>
<dbReference type="SUPFAM" id="SSF48498">
    <property type="entry name" value="Tetracyclin repressor-like, C-terminal domain"/>
    <property type="match status" value="1"/>
</dbReference>
<organism evidence="6 7">
    <name type="scientific">Hahella chejuensis (strain KCTC 2396)</name>
    <dbReference type="NCBI Taxonomy" id="349521"/>
    <lineage>
        <taxon>Bacteria</taxon>
        <taxon>Pseudomonadati</taxon>
        <taxon>Pseudomonadota</taxon>
        <taxon>Gammaproteobacteria</taxon>
        <taxon>Oceanospirillales</taxon>
        <taxon>Hahellaceae</taxon>
        <taxon>Hahella</taxon>
    </lineage>
</organism>
<dbReference type="SUPFAM" id="SSF46689">
    <property type="entry name" value="Homeodomain-like"/>
    <property type="match status" value="1"/>
</dbReference>
<dbReference type="InterPro" id="IPR050109">
    <property type="entry name" value="HTH-type_TetR-like_transc_reg"/>
</dbReference>
<dbReference type="GO" id="GO:0003700">
    <property type="term" value="F:DNA-binding transcription factor activity"/>
    <property type="evidence" value="ECO:0007669"/>
    <property type="project" value="TreeGrafter"/>
</dbReference>
<dbReference type="Gene3D" id="1.10.357.10">
    <property type="entry name" value="Tetracycline Repressor, domain 2"/>
    <property type="match status" value="1"/>
</dbReference>
<dbReference type="GO" id="GO:0000976">
    <property type="term" value="F:transcription cis-regulatory region binding"/>
    <property type="evidence" value="ECO:0007669"/>
    <property type="project" value="TreeGrafter"/>
</dbReference>
<dbReference type="FunFam" id="1.10.10.60:FF:000141">
    <property type="entry name" value="TetR family transcriptional regulator"/>
    <property type="match status" value="1"/>
</dbReference>
<name>Q2SGE6_HAHCH</name>
<evidence type="ECO:0000256" key="3">
    <source>
        <dbReference type="ARBA" id="ARBA00023163"/>
    </source>
</evidence>
<dbReference type="STRING" id="349521.HCH_03535"/>
<keyword evidence="3" id="KW-0804">Transcription</keyword>
<evidence type="ECO:0000313" key="6">
    <source>
        <dbReference type="EMBL" id="ABC30278.1"/>
    </source>
</evidence>
<accession>Q2SGE6</accession>
<dbReference type="InterPro" id="IPR039536">
    <property type="entry name" value="TetR_C_Proteobacteria"/>
</dbReference>
<evidence type="ECO:0000256" key="2">
    <source>
        <dbReference type="ARBA" id="ARBA00023125"/>
    </source>
</evidence>
<evidence type="ECO:0000259" key="5">
    <source>
        <dbReference type="PROSITE" id="PS50977"/>
    </source>
</evidence>
<dbReference type="OrthoDB" id="8535430at2"/>
<dbReference type="RefSeq" id="WP_011397346.1">
    <property type="nucleotide sequence ID" value="NC_007645.1"/>
</dbReference>
<dbReference type="PANTHER" id="PTHR30055:SF224">
    <property type="entry name" value="TRANSCRIPTIONAL REGULATOR TETR FAMILY"/>
    <property type="match status" value="1"/>
</dbReference>
<dbReference type="InterPro" id="IPR023772">
    <property type="entry name" value="DNA-bd_HTH_TetR-type_CS"/>
</dbReference>
<gene>
    <name evidence="6" type="ordered locus">HCH_03535</name>
</gene>
<reference evidence="6 7" key="1">
    <citation type="journal article" date="2005" name="Nucleic Acids Res.">
        <title>Genomic blueprint of Hahella chejuensis, a marine microbe producing an algicidal agent.</title>
        <authorList>
            <person name="Jeong H."/>
            <person name="Yim J.H."/>
            <person name="Lee C."/>
            <person name="Choi S.-H."/>
            <person name="Park Y.K."/>
            <person name="Yoon S.H."/>
            <person name="Hur C.-G."/>
            <person name="Kang H.-Y."/>
            <person name="Kim D."/>
            <person name="Lee H.H."/>
            <person name="Park K.H."/>
            <person name="Park S.-H."/>
            <person name="Park H.-S."/>
            <person name="Lee H.K."/>
            <person name="Oh T.K."/>
            <person name="Kim J.F."/>
        </authorList>
    </citation>
    <scope>NUCLEOTIDE SEQUENCE [LARGE SCALE GENOMIC DNA]</scope>
    <source>
        <strain evidence="6 7">KCTC 2396</strain>
    </source>
</reference>
<keyword evidence="2 4" id="KW-0238">DNA-binding</keyword>
<keyword evidence="7" id="KW-1185">Reference proteome</keyword>